<dbReference type="InterPro" id="IPR012334">
    <property type="entry name" value="Pectin_lyas_fold"/>
</dbReference>
<evidence type="ECO:0000259" key="1">
    <source>
        <dbReference type="Pfam" id="PF12708"/>
    </source>
</evidence>
<proteinExistence type="predicted"/>
<dbReference type="Proteomes" id="UP001065174">
    <property type="component" value="Chromosome"/>
</dbReference>
<dbReference type="SUPFAM" id="SSF51126">
    <property type="entry name" value="Pectin lyase-like"/>
    <property type="match status" value="1"/>
</dbReference>
<dbReference type="Gene3D" id="2.160.20.10">
    <property type="entry name" value="Single-stranded right-handed beta-helix, Pectin lyase-like"/>
    <property type="match status" value="2"/>
</dbReference>
<feature type="domain" description="Rhamnogalacturonase A/B/Epimerase-like pectate lyase" evidence="1">
    <location>
        <begin position="76"/>
        <end position="138"/>
    </location>
</feature>
<gene>
    <name evidence="2" type="ORF">N6H18_02195</name>
</gene>
<dbReference type="InterPro" id="IPR024535">
    <property type="entry name" value="RHGA/B-epi-like_pectate_lyase"/>
</dbReference>
<dbReference type="Pfam" id="PF12708">
    <property type="entry name" value="Pect-lyase_RHGA_epim"/>
    <property type="match status" value="1"/>
</dbReference>
<reference evidence="2" key="1">
    <citation type="submission" date="2022-09" db="EMBL/GenBank/DDBJ databases">
        <title>Comparative genomics and taxonomic characterization of three novel marine species of genus Reichenbachiella exhibiting antioxidant and polysaccharide degradation activities.</title>
        <authorList>
            <person name="Muhammad N."/>
            <person name="Lee Y.-J."/>
            <person name="Ko J."/>
            <person name="Kim S.-G."/>
        </authorList>
    </citation>
    <scope>NUCLEOTIDE SEQUENCE</scope>
    <source>
        <strain evidence="2">BKB1-1</strain>
    </source>
</reference>
<keyword evidence="3" id="KW-1185">Reference proteome</keyword>
<dbReference type="InterPro" id="IPR011050">
    <property type="entry name" value="Pectin_lyase_fold/virulence"/>
</dbReference>
<protein>
    <recommendedName>
        <fullName evidence="1">Rhamnogalacturonase A/B/Epimerase-like pectate lyase domain-containing protein</fullName>
    </recommendedName>
</protein>
<sequence>MKSTNHKIISTTKNRLQIALLTATLLSGFYTSQSQNLPAILTDAELKEEIYLPDYSYAGYHFSEEQIPVSTSGTVINVTDFGVVADDGLDDSQALLKAMKMANETEGKVVLQFPKGRIILSEILYISRSNICLRGAGSGEQGTTLYYPRPMRYLANPPELQELREYLVELDKRQREPENNLDLPFSQYAWSGGMIWVRVPGERVKSYLDKYDTKPKVLAQLLSGQRGRQLIEVQSASKLAVGDVVQIEWYNKDGKKGSLISSIYDDADLKVGSHHYNYPNHALVMQQVLITEIKGNQVTIKDPLLHDINPQWKPVMTEWKHLEEVGIEHFNIEFPMAPNIAHHVEDGYNAIYLTNMYNGWVQDIKIKNADSGILTEQSANVTIADIETSGDKTAHYAVSMGSVHNILVRNLSVRNIVTHPLSFNTHATKSVYQNCVVYQVPVLDQHSGANHQNLFDNIRVYATSLEDGSYPLFAGGGAGYWKPSHGAFTTFWNIDVQFGNGLDATKPVILNGMKDGPAARLVGIHANRPITIHYEPNAYISDENVNLWLVPSLFDYQLRERLKR</sequence>
<name>A0ABY6CQI9_9BACT</name>
<evidence type="ECO:0000313" key="2">
    <source>
        <dbReference type="EMBL" id="UXP32772.1"/>
    </source>
</evidence>
<dbReference type="EMBL" id="CP106679">
    <property type="protein sequence ID" value="UXP32772.1"/>
    <property type="molecule type" value="Genomic_DNA"/>
</dbReference>
<organism evidence="2 3">
    <name type="scientific">Reichenbachiella agarivorans</name>
    <dbReference type="NCBI Taxonomy" id="2979464"/>
    <lineage>
        <taxon>Bacteria</taxon>
        <taxon>Pseudomonadati</taxon>
        <taxon>Bacteroidota</taxon>
        <taxon>Cytophagia</taxon>
        <taxon>Cytophagales</taxon>
        <taxon>Reichenbachiellaceae</taxon>
        <taxon>Reichenbachiella</taxon>
    </lineage>
</organism>
<dbReference type="RefSeq" id="WP_262310207.1">
    <property type="nucleotide sequence ID" value="NZ_CP106679.1"/>
</dbReference>
<evidence type="ECO:0000313" key="3">
    <source>
        <dbReference type="Proteomes" id="UP001065174"/>
    </source>
</evidence>
<accession>A0ABY6CQI9</accession>